<dbReference type="Gene3D" id="3.40.50.300">
    <property type="entry name" value="P-loop containing nucleotide triphosphate hydrolases"/>
    <property type="match status" value="1"/>
</dbReference>
<feature type="domain" description="AAA+ ATPase" evidence="4">
    <location>
        <begin position="3"/>
        <end position="171"/>
    </location>
</feature>
<keyword evidence="1" id="KW-0547">Nucleotide-binding</keyword>
<dbReference type="EMBL" id="NCKV01000592">
    <property type="protein sequence ID" value="RWS30219.1"/>
    <property type="molecule type" value="Genomic_DNA"/>
</dbReference>
<dbReference type="AlphaFoldDB" id="A0A443SRT9"/>
<dbReference type="OrthoDB" id="446244at2759"/>
<dbReference type="VEuPathDB" id="VectorBase:LDEU001823"/>
<dbReference type="Proteomes" id="UP000288716">
    <property type="component" value="Unassembled WGS sequence"/>
</dbReference>
<dbReference type="InterPro" id="IPR027417">
    <property type="entry name" value="P-loop_NTPase"/>
</dbReference>
<dbReference type="PANTHER" id="PTHR43146">
    <property type="entry name" value="CANCER-RELATED NUCLEOSIDE-TRIPHOSPHATASE"/>
    <property type="match status" value="1"/>
</dbReference>
<evidence type="ECO:0000256" key="3">
    <source>
        <dbReference type="ARBA" id="ARBA00022840"/>
    </source>
</evidence>
<evidence type="ECO:0000256" key="2">
    <source>
        <dbReference type="ARBA" id="ARBA00022801"/>
    </source>
</evidence>
<dbReference type="HAMAP" id="MF_00796">
    <property type="entry name" value="NTPase_1"/>
    <property type="match status" value="1"/>
</dbReference>
<keyword evidence="6" id="KW-1185">Reference proteome</keyword>
<dbReference type="Pfam" id="PF03266">
    <property type="entry name" value="NTPase_1"/>
    <property type="match status" value="1"/>
</dbReference>
<keyword evidence="2" id="KW-0378">Hydrolase</keyword>
<gene>
    <name evidence="5" type="ORF">B4U80_04638</name>
</gene>
<dbReference type="GO" id="GO:0005524">
    <property type="term" value="F:ATP binding"/>
    <property type="evidence" value="ECO:0007669"/>
    <property type="project" value="UniProtKB-KW"/>
</dbReference>
<dbReference type="PANTHER" id="PTHR43146:SF1">
    <property type="entry name" value="CANCER-RELATED NUCLEOSIDE-TRIPHOSPHATASE"/>
    <property type="match status" value="1"/>
</dbReference>
<dbReference type="SMART" id="SM00382">
    <property type="entry name" value="AAA"/>
    <property type="match status" value="1"/>
</dbReference>
<keyword evidence="3" id="KW-0067">ATP-binding</keyword>
<dbReference type="STRING" id="299467.A0A443SRT9"/>
<reference evidence="5 6" key="1">
    <citation type="journal article" date="2018" name="Gigascience">
        <title>Genomes of trombidid mites reveal novel predicted allergens and laterally-transferred genes associated with secondary metabolism.</title>
        <authorList>
            <person name="Dong X."/>
            <person name="Chaisiri K."/>
            <person name="Xia D."/>
            <person name="Armstrong S.D."/>
            <person name="Fang Y."/>
            <person name="Donnelly M.J."/>
            <person name="Kadowaki T."/>
            <person name="McGarry J.W."/>
            <person name="Darby A.C."/>
            <person name="Makepeace B.L."/>
        </authorList>
    </citation>
    <scope>NUCLEOTIDE SEQUENCE [LARGE SCALE GENOMIC DNA]</scope>
    <source>
        <strain evidence="5">UoL-UT</strain>
    </source>
</reference>
<proteinExistence type="inferred from homology"/>
<dbReference type="NCBIfam" id="NF010248">
    <property type="entry name" value="PRK13695.1"/>
    <property type="match status" value="1"/>
</dbReference>
<evidence type="ECO:0000259" key="4">
    <source>
        <dbReference type="SMART" id="SM00382"/>
    </source>
</evidence>
<dbReference type="InterPro" id="IPR004948">
    <property type="entry name" value="Nuc-triphosphatase_THEP1"/>
</dbReference>
<sequence length="188" mass="21158">MEKIRRILITGEPGIGKTTAIKKISEILESRNIKFKGIYTSEIREDGNRVGFNIINIKSGDTLTMASVAKEWKGPKVGKYTVNVDAVESVALSALQPPTDYLTNIVYFIDEIGKMELFSEKFKKAVQTLFSLDAENIRIIATVPSKRNIQEVEEIRRSKHTTEIIVTRKNRGTIVDHVLHVLDETGVK</sequence>
<dbReference type="GO" id="GO:0017111">
    <property type="term" value="F:ribonucleoside triphosphate phosphatase activity"/>
    <property type="evidence" value="ECO:0007669"/>
    <property type="project" value="InterPro"/>
</dbReference>
<comment type="caution">
    <text evidence="5">The sequence shown here is derived from an EMBL/GenBank/DDBJ whole genome shotgun (WGS) entry which is preliminary data.</text>
</comment>
<dbReference type="InterPro" id="IPR003593">
    <property type="entry name" value="AAA+_ATPase"/>
</dbReference>
<organism evidence="5 6">
    <name type="scientific">Leptotrombidium deliense</name>
    <dbReference type="NCBI Taxonomy" id="299467"/>
    <lineage>
        <taxon>Eukaryota</taxon>
        <taxon>Metazoa</taxon>
        <taxon>Ecdysozoa</taxon>
        <taxon>Arthropoda</taxon>
        <taxon>Chelicerata</taxon>
        <taxon>Arachnida</taxon>
        <taxon>Acari</taxon>
        <taxon>Acariformes</taxon>
        <taxon>Trombidiformes</taxon>
        <taxon>Prostigmata</taxon>
        <taxon>Anystina</taxon>
        <taxon>Parasitengona</taxon>
        <taxon>Trombiculoidea</taxon>
        <taxon>Trombiculidae</taxon>
        <taxon>Leptotrombidium</taxon>
    </lineage>
</organism>
<protein>
    <submittedName>
        <fullName evidence="5">Cancer-related nucleoside-triphosphatase-like protein</fullName>
    </submittedName>
</protein>
<evidence type="ECO:0000256" key="1">
    <source>
        <dbReference type="ARBA" id="ARBA00022741"/>
    </source>
</evidence>
<name>A0A443SRT9_9ACAR</name>
<evidence type="ECO:0000313" key="5">
    <source>
        <dbReference type="EMBL" id="RWS30219.1"/>
    </source>
</evidence>
<accession>A0A443SRT9</accession>
<evidence type="ECO:0000313" key="6">
    <source>
        <dbReference type="Proteomes" id="UP000288716"/>
    </source>
</evidence>
<dbReference type="SUPFAM" id="SSF52540">
    <property type="entry name" value="P-loop containing nucleoside triphosphate hydrolases"/>
    <property type="match status" value="1"/>
</dbReference>